<accession>A0ABW5LSN9</accession>
<name>A0ABW5LSN9_9FLAO</name>
<keyword evidence="4" id="KW-1185">Reference proteome</keyword>
<evidence type="ECO:0000256" key="2">
    <source>
        <dbReference type="SAM" id="SignalP"/>
    </source>
</evidence>
<dbReference type="PANTHER" id="PTHR40940:SF2">
    <property type="entry name" value="BATD"/>
    <property type="match status" value="1"/>
</dbReference>
<evidence type="ECO:0000256" key="1">
    <source>
        <dbReference type="SAM" id="Phobius"/>
    </source>
</evidence>
<dbReference type="RefSeq" id="WP_379665523.1">
    <property type="nucleotide sequence ID" value="NZ_JBHULH010000002.1"/>
</dbReference>
<gene>
    <name evidence="3" type="ORF">ACFSRZ_05480</name>
</gene>
<evidence type="ECO:0000313" key="4">
    <source>
        <dbReference type="Proteomes" id="UP001597508"/>
    </source>
</evidence>
<proteinExistence type="predicted"/>
<organism evidence="3 4">
    <name type="scientific">Pseudotenacibaculum haliotis</name>
    <dbReference type="NCBI Taxonomy" id="1862138"/>
    <lineage>
        <taxon>Bacteria</taxon>
        <taxon>Pseudomonadati</taxon>
        <taxon>Bacteroidota</taxon>
        <taxon>Flavobacteriia</taxon>
        <taxon>Flavobacteriales</taxon>
        <taxon>Flavobacteriaceae</taxon>
        <taxon>Pseudotenacibaculum</taxon>
    </lineage>
</organism>
<keyword evidence="2" id="KW-0732">Signal</keyword>
<comment type="caution">
    <text evidence="3">The sequence shown here is derived from an EMBL/GenBank/DDBJ whole genome shotgun (WGS) entry which is preliminary data.</text>
</comment>
<sequence length="596" mass="67446">MRQRIKYIAFILFALLSVSLHAQETKKPNPEPELTASVSKNKLGVNQRLRIEFKINKHGADHFTPPNFQNFRVISGPIQSISQSYINGKASYSQSYTYIIQPRKKGEFLIPSASIQLGKKTLKSKPVKVIVLDAVEIPKDPNDPNYIAQQNIHLVAEISKSRPYVGEGVYVEYKLYVSKNISVNDFSVTESPQYNGFWNQDIKINGLRTHLGTYNGEQYRYVVLKRALLIPTKSGRLAIDPMKMDIVIGVPTGRGDFFGNPITRNITRSFASPRKFVNAKELPIEGKPESFNGAVGDFDFKVTTSRSVLKSNESARVSVEVNGIGNLKLFELPEIKTPSELEVFTPEQKERVTVGPTGIKGRITKEYTVVPEFKGKYKIPNTEFSYFNPKEKKYVTITSDDLFVDVLEGKELVTDSDKNSVAKKDVVSTGASFRYIQTKATFSPAKTVDFFKSNSYYLLLFLPLVFIPIGIVVAKRREARSNDVLGNKLRKADRLAKKYLSEAKKQLGQKEQFYIALEKALHNYLKAKLRIETSDISKEKITELLEDKKVDNDSISSFIDVFKSCDMARYSPVTVVEMNQDYEKAKQVITQIDKQL</sequence>
<feature type="transmembrane region" description="Helical" evidence="1">
    <location>
        <begin position="456"/>
        <end position="474"/>
    </location>
</feature>
<dbReference type="Proteomes" id="UP001597508">
    <property type="component" value="Unassembled WGS sequence"/>
</dbReference>
<feature type="signal peptide" evidence="2">
    <location>
        <begin position="1"/>
        <end position="22"/>
    </location>
</feature>
<evidence type="ECO:0000313" key="3">
    <source>
        <dbReference type="EMBL" id="MFD2566811.1"/>
    </source>
</evidence>
<dbReference type="PANTHER" id="PTHR40940">
    <property type="entry name" value="PROTEIN BATD-RELATED"/>
    <property type="match status" value="1"/>
</dbReference>
<dbReference type="InterPro" id="IPR025738">
    <property type="entry name" value="BatD"/>
</dbReference>
<dbReference type="Pfam" id="PF13584">
    <property type="entry name" value="BatD"/>
    <property type="match status" value="2"/>
</dbReference>
<keyword evidence="1" id="KW-1133">Transmembrane helix</keyword>
<dbReference type="EMBL" id="JBHULH010000002">
    <property type="protein sequence ID" value="MFD2566811.1"/>
    <property type="molecule type" value="Genomic_DNA"/>
</dbReference>
<protein>
    <submittedName>
        <fullName evidence="3">BatD family protein</fullName>
    </submittedName>
</protein>
<reference evidence="4" key="1">
    <citation type="journal article" date="2019" name="Int. J. Syst. Evol. Microbiol.">
        <title>The Global Catalogue of Microorganisms (GCM) 10K type strain sequencing project: providing services to taxonomists for standard genome sequencing and annotation.</title>
        <authorList>
            <consortium name="The Broad Institute Genomics Platform"/>
            <consortium name="The Broad Institute Genome Sequencing Center for Infectious Disease"/>
            <person name="Wu L."/>
            <person name="Ma J."/>
        </authorList>
    </citation>
    <scope>NUCLEOTIDE SEQUENCE [LARGE SCALE GENOMIC DNA]</scope>
    <source>
        <strain evidence="4">KCTC 52127</strain>
    </source>
</reference>
<feature type="chain" id="PRO_5046480212" evidence="2">
    <location>
        <begin position="23"/>
        <end position="596"/>
    </location>
</feature>
<keyword evidence="1" id="KW-0812">Transmembrane</keyword>
<keyword evidence="1" id="KW-0472">Membrane</keyword>